<dbReference type="AlphaFoldDB" id="A0A562SH62"/>
<name>A0A562SH62_9BACT</name>
<accession>A0A562SH62</accession>
<sequence>METLLSIEILRRIKADPKYYADRTSFHHNYELLERFWRERYENKDNAFSLFIREFGADLWQIRGIQKLATQFASIECVGSSNYDDFTQTQDLAKATMYLRYFSLLFKKNSPKCSEIGCRHFKQGLGYCTKANGRKWTKKDHPYSSFNALMVIIRQVRNNLFHGSKFSIESTQYLRDKKLITLSARTTQIIIDNLSKIVWKHYR</sequence>
<keyword evidence="2" id="KW-1185">Reference proteome</keyword>
<gene>
    <name evidence="1" type="ORF">IQ13_3296</name>
</gene>
<proteinExistence type="predicted"/>
<dbReference type="RefSeq" id="WP_144887677.1">
    <property type="nucleotide sequence ID" value="NZ_VLLE01000005.1"/>
</dbReference>
<protein>
    <submittedName>
        <fullName evidence="1">Uncharacterized protein</fullName>
    </submittedName>
</protein>
<organism evidence="1 2">
    <name type="scientific">Lacibacter cauensis</name>
    <dbReference type="NCBI Taxonomy" id="510947"/>
    <lineage>
        <taxon>Bacteria</taxon>
        <taxon>Pseudomonadati</taxon>
        <taxon>Bacteroidota</taxon>
        <taxon>Chitinophagia</taxon>
        <taxon>Chitinophagales</taxon>
        <taxon>Chitinophagaceae</taxon>
        <taxon>Lacibacter</taxon>
    </lineage>
</organism>
<comment type="caution">
    <text evidence="1">The sequence shown here is derived from an EMBL/GenBank/DDBJ whole genome shotgun (WGS) entry which is preliminary data.</text>
</comment>
<reference evidence="1 2" key="1">
    <citation type="journal article" date="2015" name="Stand. Genomic Sci.">
        <title>Genomic Encyclopedia of Bacterial and Archaeal Type Strains, Phase III: the genomes of soil and plant-associated and newly described type strains.</title>
        <authorList>
            <person name="Whitman W.B."/>
            <person name="Woyke T."/>
            <person name="Klenk H.P."/>
            <person name="Zhou Y."/>
            <person name="Lilburn T.G."/>
            <person name="Beck B.J."/>
            <person name="De Vos P."/>
            <person name="Vandamme P."/>
            <person name="Eisen J.A."/>
            <person name="Garrity G."/>
            <person name="Hugenholtz P."/>
            <person name="Kyrpides N.C."/>
        </authorList>
    </citation>
    <scope>NUCLEOTIDE SEQUENCE [LARGE SCALE GENOMIC DNA]</scope>
    <source>
        <strain evidence="1 2">CGMCC 1.7271</strain>
    </source>
</reference>
<dbReference type="Proteomes" id="UP000316167">
    <property type="component" value="Unassembled WGS sequence"/>
</dbReference>
<evidence type="ECO:0000313" key="1">
    <source>
        <dbReference type="EMBL" id="TWI80617.1"/>
    </source>
</evidence>
<dbReference type="EMBL" id="VLLE01000005">
    <property type="protein sequence ID" value="TWI80617.1"/>
    <property type="molecule type" value="Genomic_DNA"/>
</dbReference>
<evidence type="ECO:0000313" key="2">
    <source>
        <dbReference type="Proteomes" id="UP000316167"/>
    </source>
</evidence>
<dbReference type="OrthoDB" id="1492971at2"/>